<feature type="compositionally biased region" description="Basic and acidic residues" evidence="1">
    <location>
        <begin position="22"/>
        <end position="31"/>
    </location>
</feature>
<accession>A0A5C3FC49</accession>
<evidence type="ECO:0000256" key="1">
    <source>
        <dbReference type="SAM" id="MobiDB-lite"/>
    </source>
</evidence>
<feature type="region of interest" description="Disordered" evidence="1">
    <location>
        <begin position="1"/>
        <end position="52"/>
    </location>
</feature>
<dbReference type="Proteomes" id="UP000323386">
    <property type="component" value="Unassembled WGS sequence"/>
</dbReference>
<proteinExistence type="predicted"/>
<gene>
    <name evidence="2" type="ORF">PSFLO_07198</name>
</gene>
<feature type="region of interest" description="Disordered" evidence="1">
    <location>
        <begin position="421"/>
        <end position="442"/>
    </location>
</feature>
<evidence type="ECO:0000313" key="2">
    <source>
        <dbReference type="EMBL" id="SPO41716.1"/>
    </source>
</evidence>
<feature type="region of interest" description="Disordered" evidence="1">
    <location>
        <begin position="550"/>
        <end position="582"/>
    </location>
</feature>
<protein>
    <submittedName>
        <fullName evidence="2">Uncharacterized protein</fullName>
    </submittedName>
</protein>
<reference evidence="2 3" key="1">
    <citation type="submission" date="2018-03" db="EMBL/GenBank/DDBJ databases">
        <authorList>
            <person name="Guldener U."/>
        </authorList>
    </citation>
    <scope>NUCLEOTIDE SEQUENCE [LARGE SCALE GENOMIC DNA]</scope>
    <source>
        <strain evidence="2 3">DAOM196992</strain>
    </source>
</reference>
<feature type="compositionally biased region" description="Low complexity" evidence="1">
    <location>
        <begin position="421"/>
        <end position="435"/>
    </location>
</feature>
<feature type="region of interest" description="Disordered" evidence="1">
    <location>
        <begin position="66"/>
        <end position="109"/>
    </location>
</feature>
<dbReference type="EMBL" id="OOIP01000030">
    <property type="protein sequence ID" value="SPO41716.1"/>
    <property type="molecule type" value="Genomic_DNA"/>
</dbReference>
<feature type="compositionally biased region" description="Polar residues" evidence="1">
    <location>
        <begin position="86"/>
        <end position="95"/>
    </location>
</feature>
<dbReference type="AlphaFoldDB" id="A0A5C3FC49"/>
<sequence>MQGGRRPRKLDAGKTYAYGEGGRLEGDEARKKSPWVGKACLASGQQSESRAPKLCVSRQFPLDPDACPRACLQPEPRKIQRRQKCVSRNASSDAPPSQPLHTHELEPGPVAQPSALLPVLYATWRRPPLRIIDRTPFALERRLPAMPPASQPAASAEVTRGRPGRPPSLACLFLRMLTPARPPAVLAGRPTKGRAALGPGAGQVVGRSCCRGCTQPAAWSNLADSPSLRRRPGSRGAAALRPCLACVGLASWAEVPWWASLPAWSDTYGGRPPAPCFASVAHQPARSTGQQQRRVHACVRMAAARLGRPACLPHLLCHHTDMLRTALLDDLARGTRPPPPSTLVRLDPPRHRGSDRGSYAFGLRHHRVAAPSSGFGRLYSAASLFIIALGVLHHARAHTSPSTVQRLVWPQIPCRLLDSSRSLPSSASARQSLSLRRPDRTTTVALPSGRHPLTDTVDVANVSASAVLAYSSSSWRLRHRRIRYAASVPTMFALSKPSSWYDFAAMPQHAANASGRRHRRAVNPSSAAVTIDLAIQCLLPRAALHKLGAASRRRLQRKPRQDDVTSVEPTHGSTYGCDPSVAPDDAARVRAQTCPTALRQQGRAWHAFDYAG</sequence>
<evidence type="ECO:0000313" key="3">
    <source>
        <dbReference type="Proteomes" id="UP000323386"/>
    </source>
</evidence>
<organism evidence="2 3">
    <name type="scientific">Pseudozyma flocculosa</name>
    <dbReference type="NCBI Taxonomy" id="84751"/>
    <lineage>
        <taxon>Eukaryota</taxon>
        <taxon>Fungi</taxon>
        <taxon>Dikarya</taxon>
        <taxon>Basidiomycota</taxon>
        <taxon>Ustilaginomycotina</taxon>
        <taxon>Ustilaginomycetes</taxon>
        <taxon>Ustilaginales</taxon>
        <taxon>Ustilaginaceae</taxon>
        <taxon>Pseudozyma</taxon>
    </lineage>
</organism>
<name>A0A5C3FC49_9BASI</name>
<keyword evidence="3" id="KW-1185">Reference proteome</keyword>